<evidence type="ECO:0000313" key="3">
    <source>
        <dbReference type="Proteomes" id="UP000053664"/>
    </source>
</evidence>
<evidence type="ECO:0000313" key="2">
    <source>
        <dbReference type="EMBL" id="EPQ29639.1"/>
    </source>
</evidence>
<evidence type="ECO:0008006" key="4">
    <source>
        <dbReference type="Google" id="ProtNLM"/>
    </source>
</evidence>
<feature type="signal peptide" evidence="1">
    <location>
        <begin position="1"/>
        <end position="19"/>
    </location>
</feature>
<dbReference type="InterPro" id="IPR021054">
    <property type="entry name" value="Cell_wall_mannoprotein_1"/>
</dbReference>
<dbReference type="PANTHER" id="PTHR38123">
    <property type="entry name" value="CELL WALL SERINE-THREONINE-RICH GALACTOMANNOPROTEIN MP1 (AFU_ORTHOLOGUE AFUA_4G03240)"/>
    <property type="match status" value="1"/>
</dbReference>
<proteinExistence type="predicted"/>
<dbReference type="PANTHER" id="PTHR38123:SF1">
    <property type="entry name" value="HYDROPHOBIC SURFACE BINDING PROTEIN"/>
    <property type="match status" value="1"/>
</dbReference>
<protein>
    <recommendedName>
        <fullName evidence="4">Hydrophobic surface binding protein</fullName>
    </recommendedName>
</protein>
<dbReference type="EMBL" id="KE361630">
    <property type="protein sequence ID" value="EPQ29639.1"/>
    <property type="molecule type" value="Genomic_DNA"/>
</dbReference>
<sequence>MKFFITFAALACLFTVVLADFATVLKDIDDVNAKLSTLNKRLQGTDGTDYFADLAITGDVDNLVKSLDTATKDFGAIDTVSVDQADQVLDKLQTSKTTSTATVDRLIAIKPGFQKAGVVGLVQSNVNKLATSVNGFADAAVAKTPAERKTQAQSLRDSIVGDITRAQKAYA</sequence>
<dbReference type="Gene3D" id="1.20.1280.140">
    <property type="match status" value="1"/>
</dbReference>
<organism evidence="2 3">
    <name type="scientific">Pseudozyma flocculosa PF-1</name>
    <dbReference type="NCBI Taxonomy" id="1277687"/>
    <lineage>
        <taxon>Eukaryota</taxon>
        <taxon>Fungi</taxon>
        <taxon>Dikarya</taxon>
        <taxon>Basidiomycota</taxon>
        <taxon>Ustilaginomycotina</taxon>
        <taxon>Ustilaginomycetes</taxon>
        <taxon>Ustilaginales</taxon>
        <taxon>Ustilaginaceae</taxon>
        <taxon>Pseudozyma</taxon>
    </lineage>
</organism>
<dbReference type="Pfam" id="PF12296">
    <property type="entry name" value="HsbA"/>
    <property type="match status" value="1"/>
</dbReference>
<feature type="chain" id="PRO_5001603486" description="Hydrophobic surface binding protein" evidence="1">
    <location>
        <begin position="20"/>
        <end position="171"/>
    </location>
</feature>
<keyword evidence="1" id="KW-0732">Signal</keyword>
<evidence type="ECO:0000256" key="1">
    <source>
        <dbReference type="SAM" id="SignalP"/>
    </source>
</evidence>
<accession>A0A061HB06</accession>
<name>A0A061HB06_9BASI</name>
<dbReference type="AlphaFoldDB" id="A0A061HB06"/>
<dbReference type="KEGG" id="pfp:PFL1_02859"/>
<gene>
    <name evidence="2" type="ORF">PFL1_02859</name>
</gene>
<reference evidence="2 3" key="1">
    <citation type="journal article" date="2013" name="Plant Cell">
        <title>The transition from a phytopathogenic smut ancestor to an anamorphic biocontrol agent deciphered by comparative whole-genome analysis.</title>
        <authorList>
            <person name="Lefebvre F."/>
            <person name="Joly D.L."/>
            <person name="Labbe C."/>
            <person name="Teichmann B."/>
            <person name="Linning R."/>
            <person name="Belzile F."/>
            <person name="Bakkeren G."/>
            <person name="Belanger R.R."/>
        </authorList>
    </citation>
    <scope>NUCLEOTIDE SEQUENCE [LARGE SCALE GENOMIC DNA]</scope>
    <source>
        <strain evidence="2 3">PF-1</strain>
    </source>
</reference>
<dbReference type="GeneID" id="19316972"/>
<dbReference type="GO" id="GO:0005576">
    <property type="term" value="C:extracellular region"/>
    <property type="evidence" value="ECO:0007669"/>
    <property type="project" value="TreeGrafter"/>
</dbReference>
<dbReference type="Proteomes" id="UP000053664">
    <property type="component" value="Unassembled WGS sequence"/>
</dbReference>
<dbReference type="RefSeq" id="XP_007878563.1">
    <property type="nucleotide sequence ID" value="XM_007880372.1"/>
</dbReference>
<dbReference type="HOGENOM" id="CLU_1563546_0_0_1"/>